<feature type="region of interest" description="Disordered" evidence="1">
    <location>
        <begin position="357"/>
        <end position="391"/>
    </location>
</feature>
<evidence type="ECO:0000313" key="2">
    <source>
        <dbReference type="EMBL" id="KAF9491166.1"/>
    </source>
</evidence>
<organism evidence="2 3">
    <name type="scientific">Pleurotus eryngii</name>
    <name type="common">Boletus of the steppes</name>
    <dbReference type="NCBI Taxonomy" id="5323"/>
    <lineage>
        <taxon>Eukaryota</taxon>
        <taxon>Fungi</taxon>
        <taxon>Dikarya</taxon>
        <taxon>Basidiomycota</taxon>
        <taxon>Agaricomycotina</taxon>
        <taxon>Agaricomycetes</taxon>
        <taxon>Agaricomycetidae</taxon>
        <taxon>Agaricales</taxon>
        <taxon>Pleurotineae</taxon>
        <taxon>Pleurotaceae</taxon>
        <taxon>Pleurotus</taxon>
    </lineage>
</organism>
<feature type="compositionally biased region" description="Polar residues" evidence="1">
    <location>
        <begin position="360"/>
        <end position="391"/>
    </location>
</feature>
<sequence>MLTTLPELAWEVATIECHSNTSTTPTLKSAARPLACIKGSAMNGFSLLPGYQPIMICRLQVLGFTGILAKGSNWFSDPFVAVSVLNTQHHSDRQPSNLPPYPLMLPPVRPFQTSEVPPPKPAHEVHPAIPSTVLSDLQTEFYETQASLASHIDKIRELEGLLEEQESIKRDSDDDDDDDEHSIISVVPHKLATVAEDEEQEKEAEAWQRREQETSQPCAEKRQEEQGRPRTPEPASPGVGADLFTDAKHPPQYAQSAEPLGPLNSRPLPLSNQFESFMTSTTSLQAQHNAAQSTVLNLQEKVVELEDRVKTMGSGVACTRSGLWSGPVALRWPTGQKIIKTEIYATFLLLPQVPAASPPTCDTQQGGSAQDQRTNGTSASSYNGMTDSTSVTSVSQAGCDDDVLRAVSPDFESDRMLQDAKDAGDPLGSSLIYDSFDRLLTVDAADGTVTASHAARKRATPIQYIHTHPIPPTAFGVLLIGVAAAVLWKVKE</sequence>
<evidence type="ECO:0000313" key="3">
    <source>
        <dbReference type="Proteomes" id="UP000807025"/>
    </source>
</evidence>
<feature type="region of interest" description="Disordered" evidence="1">
    <location>
        <begin position="167"/>
        <end position="266"/>
    </location>
</feature>
<reference evidence="2" key="1">
    <citation type="submission" date="2020-11" db="EMBL/GenBank/DDBJ databases">
        <authorList>
            <consortium name="DOE Joint Genome Institute"/>
            <person name="Ahrendt S."/>
            <person name="Riley R."/>
            <person name="Andreopoulos W."/>
            <person name="Labutti K."/>
            <person name="Pangilinan J."/>
            <person name="Ruiz-Duenas F.J."/>
            <person name="Barrasa J.M."/>
            <person name="Sanchez-Garcia M."/>
            <person name="Camarero S."/>
            <person name="Miyauchi S."/>
            <person name="Serrano A."/>
            <person name="Linde D."/>
            <person name="Babiker R."/>
            <person name="Drula E."/>
            <person name="Ayuso-Fernandez I."/>
            <person name="Pacheco R."/>
            <person name="Padilla G."/>
            <person name="Ferreira P."/>
            <person name="Barriuso J."/>
            <person name="Kellner H."/>
            <person name="Castanera R."/>
            <person name="Alfaro M."/>
            <person name="Ramirez L."/>
            <person name="Pisabarro A.G."/>
            <person name="Kuo A."/>
            <person name="Tritt A."/>
            <person name="Lipzen A."/>
            <person name="He G."/>
            <person name="Yan M."/>
            <person name="Ng V."/>
            <person name="Cullen D."/>
            <person name="Martin F."/>
            <person name="Rosso M.-N."/>
            <person name="Henrissat B."/>
            <person name="Hibbett D."/>
            <person name="Martinez A.T."/>
            <person name="Grigoriev I.V."/>
        </authorList>
    </citation>
    <scope>NUCLEOTIDE SEQUENCE</scope>
    <source>
        <strain evidence="2">ATCC 90797</strain>
    </source>
</reference>
<dbReference type="Proteomes" id="UP000807025">
    <property type="component" value="Unassembled WGS sequence"/>
</dbReference>
<dbReference type="OrthoDB" id="3068102at2759"/>
<accession>A0A9P6D3I0</accession>
<feature type="compositionally biased region" description="Basic and acidic residues" evidence="1">
    <location>
        <begin position="203"/>
        <end position="231"/>
    </location>
</feature>
<gene>
    <name evidence="2" type="ORF">BDN71DRAFT_1510624</name>
</gene>
<dbReference type="EMBL" id="MU154625">
    <property type="protein sequence ID" value="KAF9491166.1"/>
    <property type="molecule type" value="Genomic_DNA"/>
</dbReference>
<evidence type="ECO:0000256" key="1">
    <source>
        <dbReference type="SAM" id="MobiDB-lite"/>
    </source>
</evidence>
<dbReference type="AlphaFoldDB" id="A0A9P6D3I0"/>
<comment type="caution">
    <text evidence="2">The sequence shown here is derived from an EMBL/GenBank/DDBJ whole genome shotgun (WGS) entry which is preliminary data.</text>
</comment>
<keyword evidence="3" id="KW-1185">Reference proteome</keyword>
<name>A0A9P6D3I0_PLEER</name>
<proteinExistence type="predicted"/>
<protein>
    <submittedName>
        <fullName evidence="2">Uncharacterized protein</fullName>
    </submittedName>
</protein>